<comment type="caution">
    <text evidence="1">The sequence shown here is derived from an EMBL/GenBank/DDBJ whole genome shotgun (WGS) entry which is preliminary data.</text>
</comment>
<organism evidence="1 2">
    <name type="scientific">Actinotalea soli</name>
    <dbReference type="NCBI Taxonomy" id="2819234"/>
    <lineage>
        <taxon>Bacteria</taxon>
        <taxon>Bacillati</taxon>
        <taxon>Actinomycetota</taxon>
        <taxon>Actinomycetes</taxon>
        <taxon>Micrococcales</taxon>
        <taxon>Cellulomonadaceae</taxon>
        <taxon>Actinotalea</taxon>
    </lineage>
</organism>
<reference evidence="1" key="1">
    <citation type="submission" date="2021-03" db="EMBL/GenBank/DDBJ databases">
        <title>Actinotalea soli sp. nov., isolated from soil.</title>
        <authorList>
            <person name="Ping W."/>
            <person name="Zhang J."/>
        </authorList>
    </citation>
    <scope>NUCLEOTIDE SEQUENCE</scope>
    <source>
        <strain evidence="1">BY-33</strain>
    </source>
</reference>
<gene>
    <name evidence="1" type="ORF">J4G33_06285</name>
</gene>
<dbReference type="Proteomes" id="UP000664209">
    <property type="component" value="Unassembled WGS sequence"/>
</dbReference>
<keyword evidence="2" id="KW-1185">Reference proteome</keyword>
<sequence>MSISTVLEVDLPGCSAAAEELHALAGELEGAGTVVATARQTEWDGDAGDAYRSRMATVVTHLDSAAAWCESSASAIETFGDAARCARAAIDGARDAAAAAGLTVTASAVLAPAAAPVTVGAQLVGGPAVATLLEAAHAVTRAEVDRARGDLEVARQELVEALRSAEQARLPSVAELLPDGGTSLAAGVVRSDVFGAFVLQPSKDALARYRRFPLLVPRADAPMISIVPRPAVTTELGIPLVQHRSGLFLPQYSSADPAVLQLKEASQGPTFHRLDRPTLVTDAGLGRPPTWARVGGRSLGAAGTGLTVYDAYARQWEEDRLAHPGWTEDQRVLSATTTAAVEGGATAGGAWVGAKLGAAAGSFFPIPVVGTVGGALIGAAIGAFVGGRLAAEATAQGREILAGDAPPR</sequence>
<name>A0A939LPD3_9CELL</name>
<dbReference type="AlphaFoldDB" id="A0A939LPD3"/>
<evidence type="ECO:0000313" key="2">
    <source>
        <dbReference type="Proteomes" id="UP000664209"/>
    </source>
</evidence>
<proteinExistence type="predicted"/>
<evidence type="ECO:0000313" key="1">
    <source>
        <dbReference type="EMBL" id="MBO1751408.1"/>
    </source>
</evidence>
<dbReference type="EMBL" id="JAGEMK010000002">
    <property type="protein sequence ID" value="MBO1751408.1"/>
    <property type="molecule type" value="Genomic_DNA"/>
</dbReference>
<protein>
    <submittedName>
        <fullName evidence="1">Uncharacterized protein</fullName>
    </submittedName>
</protein>
<accession>A0A939LPD3</accession>
<dbReference type="RefSeq" id="WP_208055067.1">
    <property type="nucleotide sequence ID" value="NZ_JAGEMK010000002.1"/>
</dbReference>